<protein>
    <submittedName>
        <fullName evidence="10">Predicted metalloendopeptidase</fullName>
    </submittedName>
</protein>
<dbReference type="Proteomes" id="UP000183047">
    <property type="component" value="Unassembled WGS sequence"/>
</dbReference>
<evidence type="ECO:0000256" key="6">
    <source>
        <dbReference type="ARBA" id="ARBA00023049"/>
    </source>
</evidence>
<dbReference type="EMBL" id="FMUR01000003">
    <property type="protein sequence ID" value="SCX77921.1"/>
    <property type="molecule type" value="Genomic_DNA"/>
</dbReference>
<dbReference type="GO" id="GO:0005886">
    <property type="term" value="C:plasma membrane"/>
    <property type="evidence" value="ECO:0007669"/>
    <property type="project" value="TreeGrafter"/>
</dbReference>
<evidence type="ECO:0000313" key="11">
    <source>
        <dbReference type="Proteomes" id="UP000183047"/>
    </source>
</evidence>
<keyword evidence="7" id="KW-0472">Membrane</keyword>
<feature type="transmembrane region" description="Helical" evidence="7">
    <location>
        <begin position="7"/>
        <end position="25"/>
    </location>
</feature>
<dbReference type="PANTHER" id="PTHR11733:SF232">
    <property type="entry name" value="NEPRILYSIN METALLOPEPTIDASE FAMILY"/>
    <property type="match status" value="1"/>
</dbReference>
<keyword evidence="6" id="KW-0482">Metalloprotease</keyword>
<dbReference type="SUPFAM" id="SSF55486">
    <property type="entry name" value="Metalloproteases ('zincins'), catalytic domain"/>
    <property type="match status" value="1"/>
</dbReference>
<dbReference type="Gene3D" id="1.10.1380.10">
    <property type="entry name" value="Neutral endopeptidase , domain2"/>
    <property type="match status" value="1"/>
</dbReference>
<dbReference type="PANTHER" id="PTHR11733">
    <property type="entry name" value="ZINC METALLOPROTEASE FAMILY M13 NEPRILYSIN-RELATED"/>
    <property type="match status" value="1"/>
</dbReference>
<dbReference type="Pfam" id="PF05649">
    <property type="entry name" value="Peptidase_M13_N"/>
    <property type="match status" value="1"/>
</dbReference>
<dbReference type="InterPro" id="IPR018497">
    <property type="entry name" value="Peptidase_M13_C"/>
</dbReference>
<evidence type="ECO:0000256" key="5">
    <source>
        <dbReference type="ARBA" id="ARBA00022833"/>
    </source>
</evidence>
<dbReference type="Gene3D" id="3.40.390.10">
    <property type="entry name" value="Collagenase (Catalytic Domain)"/>
    <property type="match status" value="1"/>
</dbReference>
<keyword evidence="5" id="KW-0862">Zinc</keyword>
<keyword evidence="3" id="KW-0479">Metal-binding</keyword>
<keyword evidence="2" id="KW-0645">Protease</keyword>
<dbReference type="GO" id="GO:0046872">
    <property type="term" value="F:metal ion binding"/>
    <property type="evidence" value="ECO:0007669"/>
    <property type="project" value="UniProtKB-KW"/>
</dbReference>
<dbReference type="GO" id="GO:0004222">
    <property type="term" value="F:metalloendopeptidase activity"/>
    <property type="evidence" value="ECO:0007669"/>
    <property type="project" value="InterPro"/>
</dbReference>
<dbReference type="InterPro" id="IPR042089">
    <property type="entry name" value="Peptidase_M13_dom_2"/>
</dbReference>
<evidence type="ECO:0000256" key="3">
    <source>
        <dbReference type="ARBA" id="ARBA00022723"/>
    </source>
</evidence>
<keyword evidence="4" id="KW-0378">Hydrolase</keyword>
<dbReference type="InterPro" id="IPR024079">
    <property type="entry name" value="MetalloPept_cat_dom_sf"/>
</dbReference>
<dbReference type="PRINTS" id="PR00786">
    <property type="entry name" value="NEPRILYSIN"/>
</dbReference>
<evidence type="ECO:0000256" key="7">
    <source>
        <dbReference type="SAM" id="Phobius"/>
    </source>
</evidence>
<proteinExistence type="predicted"/>
<accession>A0A1G5AJ41</accession>
<dbReference type="AlphaFoldDB" id="A0A1G5AJ41"/>
<dbReference type="InterPro" id="IPR000718">
    <property type="entry name" value="Peptidase_M13"/>
</dbReference>
<dbReference type="CDD" id="cd08662">
    <property type="entry name" value="M13"/>
    <property type="match status" value="1"/>
</dbReference>
<gene>
    <name evidence="10" type="ORF">SAMN02910451_00294</name>
</gene>
<dbReference type="PROSITE" id="PS51885">
    <property type="entry name" value="NEPRILYSIN"/>
    <property type="match status" value="1"/>
</dbReference>
<sequence length="660" mass="74876">MKKGIRGIAVGMTIASVLGFSFYGADIQAKENGSEAGKDTKTKAAYNIRPQDDFFGYVNANAVREAEIDPKYGFGSFNECGRITDKKLFELIDEINAKKEHTSQDEQIIADYYKQIVSYDASASNADKELEDVIKEIAGISSTQEYMELLGKYKRLYNISSVLAFDFGDGAIRAKEYGFRFEGIKSIFGKTNKEIAESLEGRAAVRDHVKEVLVGLGNEKKEAEKAADNLAAFALDIAYKSKDLKFDYVSVSAVTDKDMDEYKFDIKSFEKGLQIENPYDFWTVAEKGQFAYIAEKLNDEKNLEALKTWLLIDYVDGCNKFLSDKYKYLKAAYGTDTENPDMQAKIKIMSDLSDELGRIYSEKYYPASKDEKVREMCESIRDSYRELIGKAEWLTEDGRTKLLNKLENIEFTTGGNYSEVIIGKENVLGKDSFETYKNMQKLKIENFKELIKRPRPKRGGTMQPQTVNACFMPDNMVVITAAITEGAFFNENYSKFSNIGRLGMVIAHEVGHAFDSTFMNWDDRGNYNPEWLNETDRKALKDRADMCIDYYNACTIMDVYHVDGELTLGENYADIGAIECISNIAKEKEDYIEMYEGFAEIWRGISSDVEGILGLHTDVHSPGPVRVNAPLSSCEQFYEVYDVKEGDGMYVAPEKRVERW</sequence>
<name>A0A1G5AJ41_9FIRM</name>
<comment type="cofactor">
    <cofactor evidence="1">
        <name>Zn(2+)</name>
        <dbReference type="ChEBI" id="CHEBI:29105"/>
    </cofactor>
</comment>
<dbReference type="InterPro" id="IPR008753">
    <property type="entry name" value="Peptidase_M13_N"/>
</dbReference>
<evidence type="ECO:0000256" key="2">
    <source>
        <dbReference type="ARBA" id="ARBA00022670"/>
    </source>
</evidence>
<feature type="domain" description="Peptidase M13 C-terminal" evidence="8">
    <location>
        <begin position="468"/>
        <end position="657"/>
    </location>
</feature>
<organism evidence="10 11">
    <name type="scientific">Butyrivibrio hungatei</name>
    <dbReference type="NCBI Taxonomy" id="185008"/>
    <lineage>
        <taxon>Bacteria</taxon>
        <taxon>Bacillati</taxon>
        <taxon>Bacillota</taxon>
        <taxon>Clostridia</taxon>
        <taxon>Lachnospirales</taxon>
        <taxon>Lachnospiraceae</taxon>
        <taxon>Butyrivibrio</taxon>
    </lineage>
</organism>
<keyword evidence="11" id="KW-1185">Reference proteome</keyword>
<reference evidence="11" key="1">
    <citation type="submission" date="2016-10" db="EMBL/GenBank/DDBJ databases">
        <authorList>
            <person name="Varghese N."/>
            <person name="Submissions S."/>
        </authorList>
    </citation>
    <scope>NUCLEOTIDE SEQUENCE [LARGE SCALE GENOMIC DNA]</scope>
    <source>
        <strain evidence="11">XBD2006</strain>
    </source>
</reference>
<evidence type="ECO:0000259" key="8">
    <source>
        <dbReference type="Pfam" id="PF01431"/>
    </source>
</evidence>
<evidence type="ECO:0000256" key="4">
    <source>
        <dbReference type="ARBA" id="ARBA00022801"/>
    </source>
</evidence>
<keyword evidence="7" id="KW-1133">Transmembrane helix</keyword>
<dbReference type="RefSeq" id="WP_074461115.1">
    <property type="nucleotide sequence ID" value="NZ_FMUR01000003.1"/>
</dbReference>
<dbReference type="Pfam" id="PF01431">
    <property type="entry name" value="Peptidase_M13"/>
    <property type="match status" value="1"/>
</dbReference>
<feature type="domain" description="Peptidase M13 N-terminal" evidence="9">
    <location>
        <begin position="50"/>
        <end position="411"/>
    </location>
</feature>
<evidence type="ECO:0000313" key="10">
    <source>
        <dbReference type="EMBL" id="SCX77921.1"/>
    </source>
</evidence>
<evidence type="ECO:0000259" key="9">
    <source>
        <dbReference type="Pfam" id="PF05649"/>
    </source>
</evidence>
<dbReference type="GO" id="GO:0016485">
    <property type="term" value="P:protein processing"/>
    <property type="evidence" value="ECO:0007669"/>
    <property type="project" value="TreeGrafter"/>
</dbReference>
<keyword evidence="7" id="KW-0812">Transmembrane</keyword>
<evidence type="ECO:0000256" key="1">
    <source>
        <dbReference type="ARBA" id="ARBA00001947"/>
    </source>
</evidence>